<keyword evidence="1" id="KW-0812">Transmembrane</keyword>
<feature type="transmembrane region" description="Helical" evidence="1">
    <location>
        <begin position="23"/>
        <end position="41"/>
    </location>
</feature>
<dbReference type="Proteomes" id="UP000503441">
    <property type="component" value="Chromosome"/>
</dbReference>
<proteinExistence type="predicted"/>
<gene>
    <name evidence="2" type="ORF">G7066_14935</name>
</gene>
<dbReference type="EMBL" id="CP049933">
    <property type="protein sequence ID" value="QIM19547.1"/>
    <property type="molecule type" value="Genomic_DNA"/>
</dbReference>
<accession>A0ABX6JZ83</accession>
<feature type="transmembrane region" description="Helical" evidence="1">
    <location>
        <begin position="81"/>
        <end position="106"/>
    </location>
</feature>
<feature type="transmembrane region" description="Helical" evidence="1">
    <location>
        <begin position="118"/>
        <end position="138"/>
    </location>
</feature>
<evidence type="ECO:0000313" key="3">
    <source>
        <dbReference type="Proteomes" id="UP000503441"/>
    </source>
</evidence>
<name>A0ABX6JZ83_9MICO</name>
<keyword evidence="1" id="KW-0472">Membrane</keyword>
<evidence type="ECO:0000256" key="1">
    <source>
        <dbReference type="SAM" id="Phobius"/>
    </source>
</evidence>
<keyword evidence="3" id="KW-1185">Reference proteome</keyword>
<sequence>MGRQPETAGEFRSLEILSIRPPSRWVTDILLALLIIGFSVAPMPGEGVLRPEPLTLVFVGLAISLLPLRRRFPATTLVLSVAFFTVVALDGIMSAGSAMAVAIMVFNYNNRLPRRRGMIVALAIITLILALSIPSILADDFSPVWCNSC</sequence>
<reference evidence="2 3" key="1">
    <citation type="submission" date="2020-03" db="EMBL/GenBank/DDBJ databases">
        <title>Leucobacter sp. nov., isolated from beetles.</title>
        <authorList>
            <person name="Hyun D.-W."/>
            <person name="Bae J.-W."/>
        </authorList>
    </citation>
    <scope>NUCLEOTIDE SEQUENCE [LARGE SCALE GENOMIC DNA]</scope>
    <source>
        <strain evidence="2 3">HDW9A</strain>
    </source>
</reference>
<evidence type="ECO:0000313" key="2">
    <source>
        <dbReference type="EMBL" id="QIM19547.1"/>
    </source>
</evidence>
<organism evidence="2 3">
    <name type="scientific">Leucobacter coleopterorum</name>
    <dbReference type="NCBI Taxonomy" id="2714933"/>
    <lineage>
        <taxon>Bacteria</taxon>
        <taxon>Bacillati</taxon>
        <taxon>Actinomycetota</taxon>
        <taxon>Actinomycetes</taxon>
        <taxon>Micrococcales</taxon>
        <taxon>Microbacteriaceae</taxon>
        <taxon>Leucobacter</taxon>
    </lineage>
</organism>
<dbReference type="RefSeq" id="WP_166331789.1">
    <property type="nucleotide sequence ID" value="NZ_CP049933.1"/>
</dbReference>
<protein>
    <submittedName>
        <fullName evidence="2">Uncharacterized protein</fullName>
    </submittedName>
</protein>
<keyword evidence="1" id="KW-1133">Transmembrane helix</keyword>